<sequence>MNANTYKRIFLIVMDSVGIGEAPDAERFGDKGADTYGHIAEKMNGLHMPNMAKLGLSNIREIKGIPKAEKPLAFYTKMMEASNGKDTMTGHWEIMGLNIQTPFRVFPEGFPDELVSELEKRTGRKVIGNKPASGTEILVELGEEHMKTGALIVYTSADSVLQIAAHEEVVPLEELYKICKIARELTLDERYMVGRVIARPFIGEPGNFKRTANRHDYALKPFDRTVMSELKDSGFDVIAIGKISDIYDGEGVTQSLRTISNMDGMDKLVQTLDMEFTGISFLNLVDFDALFGHRRDPEGYGKALEEYDTRLPEVFAKMNEGDLLIITADHGNDPTAPGTDHTREYVPLLVYAKNMEQGRELPLRKTFADIGATVAENFNVKMPKYGHSFLSELK</sequence>
<dbReference type="PANTHER" id="PTHR21110">
    <property type="entry name" value="PHOSPHOPENTOMUTASE"/>
    <property type="match status" value="1"/>
</dbReference>
<comment type="catalytic activity">
    <reaction evidence="6">
        <text>alpha-D-ribose 1-phosphate = D-ribose 5-phosphate</text>
        <dbReference type="Rhea" id="RHEA:18793"/>
        <dbReference type="ChEBI" id="CHEBI:57720"/>
        <dbReference type="ChEBI" id="CHEBI:78346"/>
        <dbReference type="EC" id="5.4.2.7"/>
    </reaction>
</comment>
<evidence type="ECO:0000313" key="11">
    <source>
        <dbReference type="Proteomes" id="UP000295132"/>
    </source>
</evidence>
<keyword evidence="5 6" id="KW-0413">Isomerase</keyword>
<evidence type="ECO:0000256" key="3">
    <source>
        <dbReference type="ARBA" id="ARBA00022723"/>
    </source>
</evidence>
<dbReference type="PIRSF" id="PIRSF001491">
    <property type="entry name" value="Ppentomutase"/>
    <property type="match status" value="1"/>
</dbReference>
<dbReference type="Gene3D" id="3.30.70.1250">
    <property type="entry name" value="Phosphopentomutase"/>
    <property type="match status" value="1"/>
</dbReference>
<dbReference type="FunFam" id="3.30.70.1250:FF:000001">
    <property type="entry name" value="Phosphopentomutase"/>
    <property type="match status" value="1"/>
</dbReference>
<comment type="pathway">
    <text evidence="6">Carbohydrate degradation; 2-deoxy-D-ribose 1-phosphate degradation; D-glyceraldehyde 3-phosphate and acetaldehyde from 2-deoxy-alpha-D-ribose 1-phosphate: step 1/2.</text>
</comment>
<feature type="binding site" evidence="6">
    <location>
        <position position="293"/>
    </location>
    <ligand>
        <name>Mn(2+)</name>
        <dbReference type="ChEBI" id="CHEBI:29035"/>
        <label>2</label>
    </ligand>
</feature>
<comment type="cofactor">
    <cofactor evidence="6">
        <name>Mn(2+)</name>
        <dbReference type="ChEBI" id="CHEBI:29035"/>
    </cofactor>
    <text evidence="6">Binds 2 manganese ions.</text>
</comment>
<evidence type="ECO:0000256" key="4">
    <source>
        <dbReference type="ARBA" id="ARBA00023211"/>
    </source>
</evidence>
<dbReference type="GO" id="GO:0043094">
    <property type="term" value="P:metabolic compound salvage"/>
    <property type="evidence" value="ECO:0007669"/>
    <property type="project" value="UniProtKB-UniRule"/>
</dbReference>
<dbReference type="Pfam" id="PF01676">
    <property type="entry name" value="Metalloenzyme"/>
    <property type="match status" value="1"/>
</dbReference>
<dbReference type="InterPro" id="IPR006124">
    <property type="entry name" value="Metalloenzyme"/>
</dbReference>
<dbReference type="Gene3D" id="3.40.720.10">
    <property type="entry name" value="Alkaline Phosphatase, subunit A"/>
    <property type="match status" value="1"/>
</dbReference>
<name>A0A4R5VP75_9BACI</name>
<gene>
    <name evidence="6 10" type="primary">deoB</name>
    <name evidence="10" type="ORF">E2K98_15910</name>
    <name evidence="9" type="ORF">RCG21_24885</name>
</gene>
<dbReference type="GO" id="GO:0006018">
    <property type="term" value="P:2-deoxyribose 1-phosphate catabolic process"/>
    <property type="evidence" value="ECO:0007669"/>
    <property type="project" value="UniProtKB-UniRule"/>
</dbReference>
<evidence type="ECO:0000256" key="6">
    <source>
        <dbReference type="HAMAP-Rule" id="MF_00740"/>
    </source>
</evidence>
<dbReference type="AlphaFoldDB" id="A0A4R5VP75"/>
<reference evidence="9" key="2">
    <citation type="submission" date="2023-08" db="EMBL/GenBank/DDBJ databases">
        <title>Nitrogen cycling bacteria in agricultural field soils.</title>
        <authorList>
            <person name="Jang J."/>
        </authorList>
    </citation>
    <scope>NUCLEOTIDE SEQUENCE</scope>
    <source>
        <strain evidence="9">PS3-36</strain>
    </source>
</reference>
<dbReference type="GO" id="GO:0030145">
    <property type="term" value="F:manganese ion binding"/>
    <property type="evidence" value="ECO:0007669"/>
    <property type="project" value="UniProtKB-UniRule"/>
</dbReference>
<dbReference type="NCBIfam" id="NF003766">
    <property type="entry name" value="PRK05362.1"/>
    <property type="match status" value="1"/>
</dbReference>
<accession>A0A4R5VP75</accession>
<feature type="binding site" evidence="6">
    <location>
        <position position="341"/>
    </location>
    <ligand>
        <name>Mn(2+)</name>
        <dbReference type="ChEBI" id="CHEBI:29035"/>
        <label>2</label>
    </ligand>
</feature>
<dbReference type="InterPro" id="IPR017850">
    <property type="entry name" value="Alkaline_phosphatase_core_sf"/>
</dbReference>
<keyword evidence="2 6" id="KW-0963">Cytoplasm</keyword>
<feature type="binding site" evidence="6">
    <location>
        <position position="15"/>
    </location>
    <ligand>
        <name>Mn(2+)</name>
        <dbReference type="ChEBI" id="CHEBI:29035"/>
        <label>1</label>
    </ligand>
</feature>
<dbReference type="HAMAP" id="MF_00740">
    <property type="entry name" value="Phosphopentomut"/>
    <property type="match status" value="1"/>
</dbReference>
<comment type="function">
    <text evidence="6">Isomerase that catalyzes the conversion of deoxy-ribose 1-phosphate (dRib-1-P) and ribose 1-phosphate (Rib-1-P) to deoxy-ribose 5-phosphate (dRib-5-P) and ribose 5-phosphate (Rib-5-P), respectively.</text>
</comment>
<dbReference type="GO" id="GO:0000287">
    <property type="term" value="F:magnesium ion binding"/>
    <property type="evidence" value="ECO:0007669"/>
    <property type="project" value="UniProtKB-UniRule"/>
</dbReference>
<organism evidence="10 11">
    <name type="scientific">Bacillus salipaludis</name>
    <dbReference type="NCBI Taxonomy" id="2547811"/>
    <lineage>
        <taxon>Bacteria</taxon>
        <taxon>Bacillati</taxon>
        <taxon>Bacillota</taxon>
        <taxon>Bacilli</taxon>
        <taxon>Bacillales</taxon>
        <taxon>Bacillaceae</taxon>
        <taxon>Bacillus</taxon>
    </lineage>
</organism>
<feature type="binding site" evidence="6">
    <location>
        <position position="329"/>
    </location>
    <ligand>
        <name>Mn(2+)</name>
        <dbReference type="ChEBI" id="CHEBI:29035"/>
        <label>1</label>
    </ligand>
</feature>
<dbReference type="CDD" id="cd16009">
    <property type="entry name" value="PPM"/>
    <property type="match status" value="1"/>
</dbReference>
<comment type="similarity">
    <text evidence="1 6">Belongs to the phosphopentomutase family.</text>
</comment>
<dbReference type="EMBL" id="JAVGVR010000001">
    <property type="protein sequence ID" value="MDQ6599534.1"/>
    <property type="molecule type" value="Genomic_DNA"/>
</dbReference>
<evidence type="ECO:0000256" key="1">
    <source>
        <dbReference type="ARBA" id="ARBA00010373"/>
    </source>
</evidence>
<evidence type="ECO:0000256" key="5">
    <source>
        <dbReference type="ARBA" id="ARBA00023235"/>
    </source>
</evidence>
<dbReference type="GO" id="GO:0006015">
    <property type="term" value="P:5-phosphoribose 1-diphosphate biosynthetic process"/>
    <property type="evidence" value="ECO:0007669"/>
    <property type="project" value="UniProtKB-UniPathway"/>
</dbReference>
<dbReference type="InterPro" id="IPR024052">
    <property type="entry name" value="Phosphopentomutase_DeoB_cap_sf"/>
</dbReference>
<dbReference type="Proteomes" id="UP001178888">
    <property type="component" value="Unassembled WGS sequence"/>
</dbReference>
<feature type="domain" description="Metalloenzyme" evidence="8">
    <location>
        <begin position="7"/>
        <end position="381"/>
    </location>
</feature>
<evidence type="ECO:0000256" key="2">
    <source>
        <dbReference type="ARBA" id="ARBA00022490"/>
    </source>
</evidence>
<keyword evidence="4 6" id="KW-0464">Manganese</keyword>
<feature type="binding site" evidence="6">
    <location>
        <position position="330"/>
    </location>
    <ligand>
        <name>Mn(2+)</name>
        <dbReference type="ChEBI" id="CHEBI:29035"/>
        <label>1</label>
    </ligand>
</feature>
<reference evidence="10 11" key="1">
    <citation type="submission" date="2019-03" db="EMBL/GenBank/DDBJ databases">
        <title>Bacillus niacini sp. nov. a Nicotinate-Metabolizing Mesophile Isolated from Soil.</title>
        <authorList>
            <person name="Zhang G."/>
        </authorList>
    </citation>
    <scope>NUCLEOTIDE SEQUENCE [LARGE SCALE GENOMIC DNA]</scope>
    <source>
        <strain evidence="10 11">WN066</strain>
    </source>
</reference>
<evidence type="ECO:0000259" key="8">
    <source>
        <dbReference type="Pfam" id="PF01676"/>
    </source>
</evidence>
<comment type="subcellular location">
    <subcellularLocation>
        <location evidence="6">Cytoplasm</location>
    </subcellularLocation>
</comment>
<evidence type="ECO:0000313" key="10">
    <source>
        <dbReference type="EMBL" id="TDK60194.1"/>
    </source>
</evidence>
<protein>
    <recommendedName>
        <fullName evidence="6 7">Phosphopentomutase</fullName>
        <ecNumber evidence="6 7">5.4.2.7</ecNumber>
    </recommendedName>
    <alternativeName>
        <fullName evidence="6">Phosphodeoxyribomutase</fullName>
    </alternativeName>
</protein>
<dbReference type="EC" id="5.4.2.7" evidence="6 7"/>
<dbReference type="RefSeq" id="WP_133335789.1">
    <property type="nucleotide sequence ID" value="NZ_JAVGVR010000001.1"/>
</dbReference>
<dbReference type="NCBIfam" id="TIGR01696">
    <property type="entry name" value="deoB"/>
    <property type="match status" value="1"/>
</dbReference>
<keyword evidence="3 6" id="KW-0479">Metal-binding</keyword>
<dbReference type="InterPro" id="IPR010045">
    <property type="entry name" value="DeoB"/>
</dbReference>
<comment type="catalytic activity">
    <reaction evidence="6">
        <text>2-deoxy-alpha-D-ribose 1-phosphate = 2-deoxy-D-ribose 5-phosphate</text>
        <dbReference type="Rhea" id="RHEA:27658"/>
        <dbReference type="ChEBI" id="CHEBI:57259"/>
        <dbReference type="ChEBI" id="CHEBI:62877"/>
        <dbReference type="EC" id="5.4.2.7"/>
    </reaction>
</comment>
<dbReference type="UniPathway" id="UPA00087">
    <property type="reaction ID" value="UER00173"/>
</dbReference>
<dbReference type="SUPFAM" id="SSF143856">
    <property type="entry name" value="DeoB insert domain-like"/>
    <property type="match status" value="1"/>
</dbReference>
<evidence type="ECO:0000313" key="12">
    <source>
        <dbReference type="Proteomes" id="UP001178888"/>
    </source>
</evidence>
<dbReference type="GO" id="GO:0009117">
    <property type="term" value="P:nucleotide metabolic process"/>
    <property type="evidence" value="ECO:0007669"/>
    <property type="project" value="UniProtKB-UniRule"/>
</dbReference>
<dbReference type="GO" id="GO:0005829">
    <property type="term" value="C:cytosol"/>
    <property type="evidence" value="ECO:0007669"/>
    <property type="project" value="TreeGrafter"/>
</dbReference>
<dbReference type="GO" id="GO:0008973">
    <property type="term" value="F:phosphopentomutase activity"/>
    <property type="evidence" value="ECO:0007669"/>
    <property type="project" value="UniProtKB-UniRule"/>
</dbReference>
<dbReference type="EMBL" id="SMYO01000007">
    <property type="protein sequence ID" value="TDK60194.1"/>
    <property type="molecule type" value="Genomic_DNA"/>
</dbReference>
<proteinExistence type="inferred from homology"/>
<dbReference type="PANTHER" id="PTHR21110:SF0">
    <property type="entry name" value="PHOSPHOPENTOMUTASE"/>
    <property type="match status" value="1"/>
</dbReference>
<feature type="binding site" evidence="6">
    <location>
        <position position="288"/>
    </location>
    <ligand>
        <name>Mn(2+)</name>
        <dbReference type="ChEBI" id="CHEBI:29035"/>
        <label>2</label>
    </ligand>
</feature>
<dbReference type="Proteomes" id="UP000295132">
    <property type="component" value="Unassembled WGS sequence"/>
</dbReference>
<comment type="caution">
    <text evidence="10">The sequence shown here is derived from an EMBL/GenBank/DDBJ whole genome shotgun (WGS) entry which is preliminary data.</text>
</comment>
<evidence type="ECO:0000313" key="9">
    <source>
        <dbReference type="EMBL" id="MDQ6599534.1"/>
    </source>
</evidence>
<dbReference type="SUPFAM" id="SSF53649">
    <property type="entry name" value="Alkaline phosphatase-like"/>
    <property type="match status" value="1"/>
</dbReference>
<keyword evidence="12" id="KW-1185">Reference proteome</keyword>
<evidence type="ECO:0000256" key="7">
    <source>
        <dbReference type="NCBIfam" id="TIGR01696"/>
    </source>
</evidence>